<feature type="transmembrane region" description="Helical" evidence="7">
    <location>
        <begin position="91"/>
        <end position="113"/>
    </location>
</feature>
<dbReference type="GO" id="GO:0015297">
    <property type="term" value="F:antiporter activity"/>
    <property type="evidence" value="ECO:0007669"/>
    <property type="project" value="InterPro"/>
</dbReference>
<dbReference type="PANTHER" id="PTHR43823:SF3">
    <property type="entry name" value="MULTIDRUG EXPORT PROTEIN MEPA"/>
    <property type="match status" value="1"/>
</dbReference>
<feature type="transmembrane region" description="Helical" evidence="7">
    <location>
        <begin position="12"/>
        <end position="32"/>
    </location>
</feature>
<evidence type="ECO:0000256" key="2">
    <source>
        <dbReference type="ARBA" id="ARBA00022448"/>
    </source>
</evidence>
<dbReference type="InterPro" id="IPR048279">
    <property type="entry name" value="MdtK-like"/>
</dbReference>
<keyword evidence="2" id="KW-0813">Transport</keyword>
<feature type="transmembrane region" description="Helical" evidence="7">
    <location>
        <begin position="167"/>
        <end position="186"/>
    </location>
</feature>
<feature type="transmembrane region" description="Helical" evidence="7">
    <location>
        <begin position="234"/>
        <end position="255"/>
    </location>
</feature>
<evidence type="ECO:0000256" key="6">
    <source>
        <dbReference type="ARBA" id="ARBA00023136"/>
    </source>
</evidence>
<sequence length="446" mass="48638">MDLLTSKIKPMYFKYLTAAFGSALISSIYGVVDMAMVGQYQGPEGTAALAVVAPVWNIIYSLGLLMGIGGSVLFTTLRGESEHNRKKSNEYFTAALTGAAALAVVAWLAVIFFDSELLRLFGAEETLLPLARRYLFPVKFVVPSFLFTQLLSAFLRNDGNPSLATKAVLFGGIFNVFGDYFFVFALNMGIMGAGLATAIGSVFSLLVMLTHFLSKKNTLRLVWPVELLFMLKSICVTGFSTFFIDVAMGILTMLFNRQILKYLGTDALAVYGIIINISTFVQCCAYSIGQASQPMLSANFGAGKGKRIVQILKYALGTAVVFGVIWTALVVFAPILFVRIFMTPTEGVLGIAPGIIRSYGISFLLLPYNIFSTYYFQALMKPMASFIVSVSRDAVVSGILICMLPFMAGADAIWFAMPVTELLVAVYVTRKMIQYTKAVSLGKMTE</sequence>
<keyword evidence="5 7" id="KW-1133">Transmembrane helix</keyword>
<evidence type="ECO:0000256" key="3">
    <source>
        <dbReference type="ARBA" id="ARBA00022475"/>
    </source>
</evidence>
<dbReference type="Proteomes" id="UP000280696">
    <property type="component" value="Unassembled WGS sequence"/>
</dbReference>
<dbReference type="EMBL" id="RAYQ01000039">
    <property type="protein sequence ID" value="RKI87525.1"/>
    <property type="molecule type" value="Genomic_DNA"/>
</dbReference>
<keyword evidence="9" id="KW-1185">Reference proteome</keyword>
<evidence type="ECO:0000256" key="5">
    <source>
        <dbReference type="ARBA" id="ARBA00022989"/>
    </source>
</evidence>
<dbReference type="InterPro" id="IPR051327">
    <property type="entry name" value="MATE_MepA_subfamily"/>
</dbReference>
<keyword evidence="6 7" id="KW-0472">Membrane</keyword>
<gene>
    <name evidence="8" type="ORF">D7V94_20850</name>
</gene>
<feature type="transmembrane region" description="Helical" evidence="7">
    <location>
        <begin position="314"/>
        <end position="342"/>
    </location>
</feature>
<evidence type="ECO:0000256" key="4">
    <source>
        <dbReference type="ARBA" id="ARBA00022692"/>
    </source>
</evidence>
<evidence type="ECO:0000256" key="7">
    <source>
        <dbReference type="SAM" id="Phobius"/>
    </source>
</evidence>
<dbReference type="PIRSF" id="PIRSF006603">
    <property type="entry name" value="DinF"/>
    <property type="match status" value="1"/>
</dbReference>
<protein>
    <submittedName>
        <fullName evidence="8">Multidrug transporter MatE</fullName>
    </submittedName>
</protein>
<comment type="subcellular location">
    <subcellularLocation>
        <location evidence="1">Cell membrane</location>
        <topology evidence="1">Multi-pass membrane protein</topology>
    </subcellularLocation>
</comment>
<dbReference type="AlphaFoldDB" id="A0A3A9AMH3"/>
<keyword evidence="3" id="KW-1003">Cell membrane</keyword>
<feature type="transmembrane region" description="Helical" evidence="7">
    <location>
        <begin position="192"/>
        <end position="213"/>
    </location>
</feature>
<name>A0A3A9AMH3_9FIRM</name>
<dbReference type="Pfam" id="PF01554">
    <property type="entry name" value="MatE"/>
    <property type="match status" value="2"/>
</dbReference>
<evidence type="ECO:0000313" key="8">
    <source>
        <dbReference type="EMBL" id="RKI87525.1"/>
    </source>
</evidence>
<dbReference type="PANTHER" id="PTHR43823">
    <property type="entry name" value="SPORULATION PROTEIN YKVU"/>
    <property type="match status" value="1"/>
</dbReference>
<organism evidence="8 9">
    <name type="scientific">Parablautia intestinalis</name>
    <dbReference type="NCBI Taxonomy" id="2320100"/>
    <lineage>
        <taxon>Bacteria</taxon>
        <taxon>Bacillati</taxon>
        <taxon>Bacillota</taxon>
        <taxon>Clostridia</taxon>
        <taxon>Lachnospirales</taxon>
        <taxon>Lachnospiraceae</taxon>
        <taxon>Parablautia</taxon>
    </lineage>
</organism>
<dbReference type="InterPro" id="IPR002528">
    <property type="entry name" value="MATE_fam"/>
</dbReference>
<feature type="transmembrane region" description="Helical" evidence="7">
    <location>
        <begin position="267"/>
        <end position="288"/>
    </location>
</feature>
<reference evidence="8 9" key="1">
    <citation type="submission" date="2018-09" db="EMBL/GenBank/DDBJ databases">
        <title>Murine metabolic-syndrome-specific gut microbial biobank.</title>
        <authorList>
            <person name="Liu C."/>
        </authorList>
    </citation>
    <scope>NUCLEOTIDE SEQUENCE [LARGE SCALE GENOMIC DNA]</scope>
    <source>
        <strain evidence="8 9">0.1xD8-82</strain>
    </source>
</reference>
<feature type="transmembrane region" description="Helical" evidence="7">
    <location>
        <begin position="58"/>
        <end position="79"/>
    </location>
</feature>
<evidence type="ECO:0000313" key="9">
    <source>
        <dbReference type="Proteomes" id="UP000280696"/>
    </source>
</evidence>
<feature type="transmembrane region" description="Helical" evidence="7">
    <location>
        <begin position="383"/>
        <end position="406"/>
    </location>
</feature>
<accession>A0A3A9AMH3</accession>
<proteinExistence type="predicted"/>
<dbReference type="GO" id="GO:0042910">
    <property type="term" value="F:xenobiotic transmembrane transporter activity"/>
    <property type="evidence" value="ECO:0007669"/>
    <property type="project" value="InterPro"/>
</dbReference>
<comment type="caution">
    <text evidence="8">The sequence shown here is derived from an EMBL/GenBank/DDBJ whole genome shotgun (WGS) entry which is preliminary data.</text>
</comment>
<dbReference type="OrthoDB" id="305360at2"/>
<feature type="transmembrane region" description="Helical" evidence="7">
    <location>
        <begin position="348"/>
        <end position="371"/>
    </location>
</feature>
<dbReference type="GO" id="GO:0005886">
    <property type="term" value="C:plasma membrane"/>
    <property type="evidence" value="ECO:0007669"/>
    <property type="project" value="UniProtKB-SubCell"/>
</dbReference>
<dbReference type="RefSeq" id="WP_120472221.1">
    <property type="nucleotide sequence ID" value="NZ_RAYQ01000039.1"/>
</dbReference>
<feature type="transmembrane region" description="Helical" evidence="7">
    <location>
        <begin position="133"/>
        <end position="155"/>
    </location>
</feature>
<keyword evidence="4 7" id="KW-0812">Transmembrane</keyword>
<evidence type="ECO:0000256" key="1">
    <source>
        <dbReference type="ARBA" id="ARBA00004651"/>
    </source>
</evidence>